<gene>
    <name evidence="2" type="ORF">RVR_3362</name>
</gene>
<keyword evidence="3" id="KW-1185">Reference proteome</keyword>
<reference evidence="2 3" key="3">
    <citation type="journal article" date="2011" name="Nat. Chem. Biol.">
        <title>Reveromycin A biosynthesis uses RevG and RevJ for stereospecific spiroacetal formation.</title>
        <authorList>
            <person name="Takahashi S."/>
            <person name="Toyoda A."/>
            <person name="Sekiyama Y."/>
            <person name="Takagi H."/>
            <person name="Nogawa T."/>
            <person name="Uramoto M."/>
            <person name="Suzuki R."/>
            <person name="Koshino H."/>
            <person name="Kumano T."/>
            <person name="Panthee S."/>
            <person name="Dairi T."/>
            <person name="Ishikawa J."/>
            <person name="Ikeda H."/>
            <person name="Sakaki Y."/>
            <person name="Osada H."/>
        </authorList>
    </citation>
    <scope>NUCLEOTIDE SEQUENCE [LARGE SCALE GENOMIC DNA]</scope>
    <source>
        <strain evidence="2 3">SN-593</strain>
    </source>
</reference>
<accession>A0A7U3US13</accession>
<protein>
    <submittedName>
        <fullName evidence="2">Putative secreted protein</fullName>
    </submittedName>
</protein>
<reference evidence="2 3" key="1">
    <citation type="journal article" date="2010" name="J. Bacteriol.">
        <title>Biochemical characterization of a novel indole prenyltransferase from Streptomyces sp. SN-593.</title>
        <authorList>
            <person name="Takahashi S."/>
            <person name="Takagi H."/>
            <person name="Toyoda A."/>
            <person name="Uramoto M."/>
            <person name="Nogawa T."/>
            <person name="Ueki M."/>
            <person name="Sakaki Y."/>
            <person name="Osada H."/>
        </authorList>
    </citation>
    <scope>NUCLEOTIDE SEQUENCE [LARGE SCALE GENOMIC DNA]</scope>
    <source>
        <strain evidence="2 3">SN-593</strain>
    </source>
</reference>
<dbReference type="Proteomes" id="UP000595703">
    <property type="component" value="Chromosome"/>
</dbReference>
<evidence type="ECO:0000313" key="2">
    <source>
        <dbReference type="EMBL" id="BBA97561.1"/>
    </source>
</evidence>
<feature type="region of interest" description="Disordered" evidence="1">
    <location>
        <begin position="41"/>
        <end position="108"/>
    </location>
</feature>
<proteinExistence type="predicted"/>
<feature type="compositionally biased region" description="Pro residues" evidence="1">
    <location>
        <begin position="69"/>
        <end position="84"/>
    </location>
</feature>
<sequence>MRRAVLHIGVWAVATAVAVAVSWFGVRSVLRGTAYGPPRALPLQAASTGPPPGISSAVHRPKPSSGPTTPHPAPSTPASAPPSPTASTKPTPTPAPTGTDPGTVHSYTLSGGQVVLDLGPTSASLVSATPDPTWKMQLWADQPGWLRVTFTSASGTTATTLLCTWNSHPPTVQTYEDD</sequence>
<reference evidence="2 3" key="2">
    <citation type="journal article" date="2011" name="J. Antibiot.">
        <title>Furaquinocins I and J: novel polyketide isoprenoid hybrid compounds from Streptomyces reveromyceticus SN-593.</title>
        <authorList>
            <person name="Panthee S."/>
            <person name="Takahashi S."/>
            <person name="Takagi H."/>
            <person name="Nogawa T."/>
            <person name="Oowada E."/>
            <person name="Uramoto M."/>
            <person name="Osada H."/>
        </authorList>
    </citation>
    <scope>NUCLEOTIDE SEQUENCE [LARGE SCALE GENOMIC DNA]</scope>
    <source>
        <strain evidence="2 3">SN-593</strain>
    </source>
</reference>
<dbReference type="AlphaFoldDB" id="A0A7U3US13"/>
<dbReference type="KEGG" id="arev:RVR_3362"/>
<organism evidence="2 3">
    <name type="scientific">Actinacidiphila reveromycinica</name>
    <dbReference type="NCBI Taxonomy" id="659352"/>
    <lineage>
        <taxon>Bacteria</taxon>
        <taxon>Bacillati</taxon>
        <taxon>Actinomycetota</taxon>
        <taxon>Actinomycetes</taxon>
        <taxon>Kitasatosporales</taxon>
        <taxon>Streptomycetaceae</taxon>
        <taxon>Actinacidiphila</taxon>
    </lineage>
</organism>
<dbReference type="RefSeq" id="WP_202233840.1">
    <property type="nucleotide sequence ID" value="NZ_AP018365.1"/>
</dbReference>
<evidence type="ECO:0000313" key="3">
    <source>
        <dbReference type="Proteomes" id="UP000595703"/>
    </source>
</evidence>
<dbReference type="EMBL" id="AP018365">
    <property type="protein sequence ID" value="BBA97561.1"/>
    <property type="molecule type" value="Genomic_DNA"/>
</dbReference>
<name>A0A7U3US13_9ACTN</name>
<evidence type="ECO:0000256" key="1">
    <source>
        <dbReference type="SAM" id="MobiDB-lite"/>
    </source>
</evidence>
<reference evidence="2 3" key="4">
    <citation type="journal article" date="2020" name="Sci. Rep.">
        <title>beta-carboline chemical signals induce reveromycin production through a LuxR family regulator in Streptomyces sp. SN-593.</title>
        <authorList>
            <person name="Panthee S."/>
            <person name="Kito N."/>
            <person name="Hayashi T."/>
            <person name="Shimizu T."/>
            <person name="Ishikawa J."/>
            <person name="Hamamoto H."/>
            <person name="Osada H."/>
            <person name="Takahashi S."/>
        </authorList>
    </citation>
    <scope>NUCLEOTIDE SEQUENCE [LARGE SCALE GENOMIC DNA]</scope>
    <source>
        <strain evidence="2 3">SN-593</strain>
    </source>
</reference>
<feature type="compositionally biased region" description="Low complexity" evidence="1">
    <location>
        <begin position="85"/>
        <end position="103"/>
    </location>
</feature>